<dbReference type="GO" id="GO:0003677">
    <property type="term" value="F:DNA binding"/>
    <property type="evidence" value="ECO:0007669"/>
    <property type="project" value="InterPro"/>
</dbReference>
<dbReference type="InterPro" id="IPR007560">
    <property type="entry name" value="Restrct_endonuc_IV_Mrr"/>
</dbReference>
<dbReference type="RefSeq" id="WP_099325171.1">
    <property type="nucleotide sequence ID" value="NZ_LT934425.1"/>
</dbReference>
<dbReference type="InterPro" id="IPR011335">
    <property type="entry name" value="Restrct_endonuc-II-like"/>
</dbReference>
<reference evidence="3" key="1">
    <citation type="submission" date="2017-10" db="EMBL/GenBank/DDBJ databases">
        <authorList>
            <person name="Frank J."/>
        </authorList>
    </citation>
    <scope>NUCLEOTIDE SEQUENCE [LARGE SCALE GENOMIC DNA]</scope>
</reference>
<accession>A0A2C9CFC1</accession>
<dbReference type="SUPFAM" id="SSF52980">
    <property type="entry name" value="Restriction endonuclease-like"/>
    <property type="match status" value="1"/>
</dbReference>
<dbReference type="GO" id="GO:0009307">
    <property type="term" value="P:DNA restriction-modification system"/>
    <property type="evidence" value="ECO:0007669"/>
    <property type="project" value="InterPro"/>
</dbReference>
<dbReference type="KEGG" id="kst:KSMBR1_1956"/>
<evidence type="ECO:0000313" key="2">
    <source>
        <dbReference type="EMBL" id="SOH04454.1"/>
    </source>
</evidence>
<keyword evidence="3" id="KW-1185">Reference proteome</keyword>
<dbReference type="GO" id="GO:0004519">
    <property type="term" value="F:endonuclease activity"/>
    <property type="evidence" value="ECO:0007669"/>
    <property type="project" value="InterPro"/>
</dbReference>
<sequence length="166" mass="18369">MTKDFAKPSKTIKKWESYEEVATYFLNELASKFGLSHVEGKQKIQGQRSGTEWEIDAKGIRQGNKGFVIIECRHWNSKQPQEKLGSLAYSIFDTGAEGGILVSLMGMQEGAKKIACAENIIPVQMACDNTPFNFILQFLNSVMVGARETISVAESIVVVKKSSDNT</sequence>
<dbReference type="OrthoDB" id="516568at2"/>
<evidence type="ECO:0000259" key="1">
    <source>
        <dbReference type="Pfam" id="PF04471"/>
    </source>
</evidence>
<name>A0A2C9CFC1_KUEST</name>
<feature type="domain" description="Restriction endonuclease type IV Mrr" evidence="1">
    <location>
        <begin position="49"/>
        <end position="121"/>
    </location>
</feature>
<gene>
    <name evidence="2" type="ORF">KSMBR1_1956</name>
</gene>
<organism evidence="2 3">
    <name type="scientific">Kuenenia stuttgartiensis</name>
    <dbReference type="NCBI Taxonomy" id="174633"/>
    <lineage>
        <taxon>Bacteria</taxon>
        <taxon>Pseudomonadati</taxon>
        <taxon>Planctomycetota</taxon>
        <taxon>Candidatus Brocadiia</taxon>
        <taxon>Candidatus Brocadiales</taxon>
        <taxon>Candidatus Brocadiaceae</taxon>
        <taxon>Candidatus Kuenenia</taxon>
    </lineage>
</organism>
<dbReference type="EMBL" id="LT934425">
    <property type="protein sequence ID" value="SOH04454.1"/>
    <property type="molecule type" value="Genomic_DNA"/>
</dbReference>
<proteinExistence type="predicted"/>
<dbReference type="Pfam" id="PF04471">
    <property type="entry name" value="Mrr_cat"/>
    <property type="match status" value="1"/>
</dbReference>
<protein>
    <recommendedName>
        <fullName evidence="1">Restriction endonuclease type IV Mrr domain-containing protein</fullName>
    </recommendedName>
</protein>
<evidence type="ECO:0000313" key="3">
    <source>
        <dbReference type="Proteomes" id="UP000221734"/>
    </source>
</evidence>
<dbReference type="Proteomes" id="UP000221734">
    <property type="component" value="Chromosome Kuenenia_stuttgartiensis_MBR1"/>
</dbReference>
<dbReference type="AlphaFoldDB" id="A0A2C9CFC1"/>